<dbReference type="InterPro" id="IPR050900">
    <property type="entry name" value="Transposase_IS3/IS150/IS904"/>
</dbReference>
<name>A0A8J7K526_9FLAO</name>
<sequence>MIIEKVQNERLLQPNYGAKKLHRALHQFFLENHIKMGRDAFIKLLKWNNLLVKKSKNFHTTTNSKHRFFRNPNRLMDLTISQSEQVWVSDITYLKIQNEHAYLALITDAYSKRIMGYQLAQHMRTDLVIDALKMALKNRGYKH</sequence>
<dbReference type="Pfam" id="PF00665">
    <property type="entry name" value="rve"/>
    <property type="match status" value="1"/>
</dbReference>
<accession>A0A8J7K526</accession>
<dbReference type="SUPFAM" id="SSF53098">
    <property type="entry name" value="Ribonuclease H-like"/>
    <property type="match status" value="1"/>
</dbReference>
<evidence type="ECO:0000313" key="3">
    <source>
        <dbReference type="Proteomes" id="UP000608754"/>
    </source>
</evidence>
<dbReference type="AlphaFoldDB" id="A0A8J7K526"/>
<dbReference type="PANTHER" id="PTHR46889">
    <property type="entry name" value="TRANSPOSASE INSF FOR INSERTION SEQUENCE IS3B-RELATED"/>
    <property type="match status" value="1"/>
</dbReference>
<dbReference type="InterPro" id="IPR001584">
    <property type="entry name" value="Integrase_cat-core"/>
</dbReference>
<evidence type="ECO:0000259" key="1">
    <source>
        <dbReference type="Pfam" id="PF00665"/>
    </source>
</evidence>
<protein>
    <submittedName>
        <fullName evidence="2">DDE-type integrase/transposase/recombinase</fullName>
    </submittedName>
</protein>
<dbReference type="RefSeq" id="WP_194183998.1">
    <property type="nucleotide sequence ID" value="NZ_JADGIK010000021.1"/>
</dbReference>
<dbReference type="PANTHER" id="PTHR46889:SF5">
    <property type="entry name" value="INTEGRASE PROTEIN"/>
    <property type="match status" value="1"/>
</dbReference>
<dbReference type="InterPro" id="IPR036397">
    <property type="entry name" value="RNaseH_sf"/>
</dbReference>
<comment type="caution">
    <text evidence="2">The sequence shown here is derived from an EMBL/GenBank/DDBJ whole genome shotgun (WGS) entry which is preliminary data.</text>
</comment>
<keyword evidence="3" id="KW-1185">Reference proteome</keyword>
<dbReference type="GO" id="GO:0015074">
    <property type="term" value="P:DNA integration"/>
    <property type="evidence" value="ECO:0007669"/>
    <property type="project" value="InterPro"/>
</dbReference>
<organism evidence="2 3">
    <name type="scientific">Faecalibacter rhinopitheci</name>
    <dbReference type="NCBI Taxonomy" id="2779678"/>
    <lineage>
        <taxon>Bacteria</taxon>
        <taxon>Pseudomonadati</taxon>
        <taxon>Bacteroidota</taxon>
        <taxon>Flavobacteriia</taxon>
        <taxon>Flavobacteriales</taxon>
        <taxon>Weeksellaceae</taxon>
        <taxon>Faecalibacter</taxon>
    </lineage>
</organism>
<evidence type="ECO:0000313" key="2">
    <source>
        <dbReference type="EMBL" id="MBF0598414.1"/>
    </source>
</evidence>
<dbReference type="GO" id="GO:0003676">
    <property type="term" value="F:nucleic acid binding"/>
    <property type="evidence" value="ECO:0007669"/>
    <property type="project" value="InterPro"/>
</dbReference>
<dbReference type="InterPro" id="IPR012337">
    <property type="entry name" value="RNaseH-like_sf"/>
</dbReference>
<reference evidence="2" key="1">
    <citation type="submission" date="2020-10" db="EMBL/GenBank/DDBJ databases">
        <authorList>
            <person name="Lu T."/>
            <person name="Wang Q."/>
            <person name="Han X."/>
        </authorList>
    </citation>
    <scope>NUCLEOTIDE SEQUENCE</scope>
    <source>
        <strain evidence="2">WQ 117</strain>
    </source>
</reference>
<dbReference type="EMBL" id="JADGIK010000021">
    <property type="protein sequence ID" value="MBF0598414.1"/>
    <property type="molecule type" value="Genomic_DNA"/>
</dbReference>
<feature type="domain" description="Integrase catalytic" evidence="1">
    <location>
        <begin position="82"/>
        <end position="141"/>
    </location>
</feature>
<dbReference type="Gene3D" id="3.30.420.10">
    <property type="entry name" value="Ribonuclease H-like superfamily/Ribonuclease H"/>
    <property type="match status" value="1"/>
</dbReference>
<gene>
    <name evidence="2" type="ORF">IM532_13340</name>
</gene>
<dbReference type="Proteomes" id="UP000608754">
    <property type="component" value="Unassembled WGS sequence"/>
</dbReference>
<proteinExistence type="predicted"/>